<feature type="compositionally biased region" description="Basic and acidic residues" evidence="1">
    <location>
        <begin position="426"/>
        <end position="435"/>
    </location>
</feature>
<name>K5X275_AGABU</name>
<feature type="compositionally biased region" description="Polar residues" evidence="1">
    <location>
        <begin position="461"/>
        <end position="472"/>
    </location>
</feature>
<protein>
    <recommendedName>
        <fullName evidence="4">FHA domain-containing protein</fullName>
    </recommendedName>
</protein>
<reference evidence="3" key="1">
    <citation type="journal article" date="2012" name="Proc. Natl. Acad. Sci. U.S.A.">
        <title>Genome sequence of the button mushroom Agaricus bisporus reveals mechanisms governing adaptation to a humic-rich ecological niche.</title>
        <authorList>
            <person name="Morin E."/>
            <person name="Kohler A."/>
            <person name="Baker A.R."/>
            <person name="Foulongne-Oriol M."/>
            <person name="Lombard V."/>
            <person name="Nagy L.G."/>
            <person name="Ohm R.A."/>
            <person name="Patyshakuliyeva A."/>
            <person name="Brun A."/>
            <person name="Aerts A.L."/>
            <person name="Bailey A.M."/>
            <person name="Billette C."/>
            <person name="Coutinho P.M."/>
            <person name="Deakin G."/>
            <person name="Doddapaneni H."/>
            <person name="Floudas D."/>
            <person name="Grimwood J."/>
            <person name="Hilden K."/>
            <person name="Kuees U."/>
            <person name="LaButti K.M."/>
            <person name="Lapidus A."/>
            <person name="Lindquist E.A."/>
            <person name="Lucas S.M."/>
            <person name="Murat C."/>
            <person name="Riley R.W."/>
            <person name="Salamov A.A."/>
            <person name="Schmutz J."/>
            <person name="Subramanian V."/>
            <person name="Woesten H.A.B."/>
            <person name="Xu J."/>
            <person name="Eastwood D.C."/>
            <person name="Foster G.D."/>
            <person name="Sonnenberg A.S."/>
            <person name="Cullen D."/>
            <person name="de Vries R.P."/>
            <person name="Lundell T."/>
            <person name="Hibbett D.S."/>
            <person name="Henrissat B."/>
            <person name="Burton K.S."/>
            <person name="Kerrigan R.W."/>
            <person name="Challen M.P."/>
            <person name="Grigoriev I.V."/>
            <person name="Martin F."/>
        </authorList>
    </citation>
    <scope>NUCLEOTIDE SEQUENCE [LARGE SCALE GENOMIC DNA]</scope>
    <source>
        <strain evidence="3">JB137-S8 / ATCC MYA-4627 / FGSC 10392</strain>
    </source>
</reference>
<dbReference type="RefSeq" id="XP_007332222.1">
    <property type="nucleotide sequence ID" value="XM_007332160.1"/>
</dbReference>
<feature type="region of interest" description="Disordered" evidence="1">
    <location>
        <begin position="751"/>
        <end position="939"/>
    </location>
</feature>
<dbReference type="AlphaFoldDB" id="K5X275"/>
<dbReference type="eggNOG" id="ENOG502R2KR">
    <property type="taxonomic scope" value="Eukaryota"/>
</dbReference>
<feature type="compositionally biased region" description="Polar residues" evidence="1">
    <location>
        <begin position="513"/>
        <end position="524"/>
    </location>
</feature>
<feature type="compositionally biased region" description="Basic residues" evidence="1">
    <location>
        <begin position="415"/>
        <end position="425"/>
    </location>
</feature>
<dbReference type="GeneID" id="18827266"/>
<dbReference type="EMBL" id="JH971397">
    <property type="protein sequence ID" value="EKM77243.1"/>
    <property type="molecule type" value="Genomic_DNA"/>
</dbReference>
<gene>
    <name evidence="2" type="ORF">AGABI1DRAFT_130661</name>
</gene>
<evidence type="ECO:0000256" key="1">
    <source>
        <dbReference type="SAM" id="MobiDB-lite"/>
    </source>
</evidence>
<feature type="compositionally biased region" description="Basic and acidic residues" evidence="1">
    <location>
        <begin position="641"/>
        <end position="675"/>
    </location>
</feature>
<dbReference type="InParanoid" id="K5X275"/>
<accession>K5X275</accession>
<dbReference type="OMA" id="WEPNEER"/>
<dbReference type="OrthoDB" id="552194at2759"/>
<sequence>MWIITGPFDTEIGADLSFQKSKLLKSGKSYALGRKSQPLIVGSKKVSQEHCLFNVGEYTLDDVHNPERRPKLEFVSKRDKPMRLMRGDEQLVAGAHCTTELRDGDVVHIVTGLPISVKWQQICCYSPNLRGKPTLSLETCAQLGISIVYTASAQVTHHLIPTYVANASIATSLISAAQFVKFEWLHEILKSSDALEEKFVLPTISKYRPTFSPSLSPSQKVFKVWEPNEERINMFAEYRFLVLGEKTRDMDGDLRTLIKRGEGAIDTFDIAGGVTKLHKALTRGQAKENQQLVVVADVKDVKACIGEDEWKKLVAEVESFDLHITYPETVVQSVLDVEPALLTAQQPTPFNSDALDNGSIRSLPAVVLNSMPDEPSVPPEEPPRRRLSRRATSRQPSVEPTSQPDVEEIKTESPKHRRKLLSRRGRTAEPEEKPVDATTVPPAAPSSRLRLKRRLGAAPTSEASNVRAQSQLPDFEMASENEPPLKKFKALFDASDPTRSGAGSYDEDAIMGTASSPTQSQTQGFVRRPAAGSSLNALREEEEELEESTQSAARGVKRPLDVVREEDGDVEMVGIGAEGDEPPRKKQALINSESAQHETTTSEPPKSNKKDKERDPGAPVGKPDTDAGFLKAVASTKKGKRTEDAFDREFNKLRISKPKPEDVQRQERDEEEEWRKFTDFGDDADLRGNFMVVMEMNVYRNDEGRTTPVGMGRGTRNKELPEEWRDKPNFKKFKKKLSPVRRAFIELVMNDDVDFDTRPRRTQKQLKPQRTTSSSRMEIESESQSIPLRPASRNTIVVDSSDEEQKPRIGKFSTLKTMPPSRAGSRAPSKAITSNPPSRAGSVTAAKSHQPALFLISDDENDGLGDEVQSQNNPRGDGDEYGDDDQTLRSSTAAKAPTRSPERSRTTTTGRRTTRRSAADDSDDDGAVFKGFGAGRRKR</sequence>
<dbReference type="HOGENOM" id="CLU_007603_0_0_1"/>
<dbReference type="KEGG" id="abp:AGABI1DRAFT130661"/>
<proteinExistence type="predicted"/>
<dbReference type="Proteomes" id="UP000008493">
    <property type="component" value="Unassembled WGS sequence"/>
</dbReference>
<feature type="region of interest" description="Disordered" evidence="1">
    <location>
        <begin position="369"/>
        <end position="481"/>
    </location>
</feature>
<feature type="compositionally biased region" description="Polar residues" evidence="1">
    <location>
        <begin position="765"/>
        <end position="798"/>
    </location>
</feature>
<evidence type="ECO:0000313" key="2">
    <source>
        <dbReference type="EMBL" id="EKM77243.1"/>
    </source>
</evidence>
<evidence type="ECO:0000313" key="3">
    <source>
        <dbReference type="Proteomes" id="UP000008493"/>
    </source>
</evidence>
<organism evidence="2 3">
    <name type="scientific">Agaricus bisporus var. burnettii (strain JB137-S8 / ATCC MYA-4627 / FGSC 10392)</name>
    <name type="common">White button mushroom</name>
    <dbReference type="NCBI Taxonomy" id="597362"/>
    <lineage>
        <taxon>Eukaryota</taxon>
        <taxon>Fungi</taxon>
        <taxon>Dikarya</taxon>
        <taxon>Basidiomycota</taxon>
        <taxon>Agaricomycotina</taxon>
        <taxon>Agaricomycetes</taxon>
        <taxon>Agaricomycetidae</taxon>
        <taxon>Agaricales</taxon>
        <taxon>Agaricineae</taxon>
        <taxon>Agaricaceae</taxon>
        <taxon>Agaricus</taxon>
    </lineage>
</organism>
<keyword evidence="3" id="KW-1185">Reference proteome</keyword>
<feature type="compositionally biased region" description="Polar residues" evidence="1">
    <location>
        <begin position="589"/>
        <end position="605"/>
    </location>
</feature>
<feature type="compositionally biased region" description="Basic and acidic residues" evidence="1">
    <location>
        <begin position="606"/>
        <end position="616"/>
    </location>
</feature>
<evidence type="ECO:0008006" key="4">
    <source>
        <dbReference type="Google" id="ProtNLM"/>
    </source>
</evidence>
<feature type="region of interest" description="Disordered" evidence="1">
    <location>
        <begin position="494"/>
        <end position="675"/>
    </location>
</feature>